<feature type="compositionally biased region" description="Basic and acidic residues" evidence="1">
    <location>
        <begin position="1"/>
        <end position="23"/>
    </location>
</feature>
<protein>
    <submittedName>
        <fullName evidence="2">Uncharacterized protein</fullName>
    </submittedName>
</protein>
<sequence>MEKQPEKNGGEESNKEGGSADRKARARPTYLVFKGARNNFSRVVFSMMRNLRGYVLAAGRRRDVSKRLAKLSIEPVDMKRSKRIARQEEDQLCESSVGKGGTINSNDGDYPDDDHEEVSSVHVVPSIDTYHLGGGDGQRCRAKCREAIRALLRKNSDTFTVIDDLEDGLSTEMIGIRRDVENFSRRMKGEVSFMLREMQHLNNARRTSTSSCIILGIINQMKFGMSREVEEPAFYGAGEDPLDDPEDGWEWDTEDE</sequence>
<proteinExistence type="predicted"/>
<accession>A0AAQ3SHV1</accession>
<organism evidence="2 3">
    <name type="scientific">Paspalum notatum var. saurae</name>
    <dbReference type="NCBI Taxonomy" id="547442"/>
    <lineage>
        <taxon>Eukaryota</taxon>
        <taxon>Viridiplantae</taxon>
        <taxon>Streptophyta</taxon>
        <taxon>Embryophyta</taxon>
        <taxon>Tracheophyta</taxon>
        <taxon>Spermatophyta</taxon>
        <taxon>Magnoliopsida</taxon>
        <taxon>Liliopsida</taxon>
        <taxon>Poales</taxon>
        <taxon>Poaceae</taxon>
        <taxon>PACMAD clade</taxon>
        <taxon>Panicoideae</taxon>
        <taxon>Andropogonodae</taxon>
        <taxon>Paspaleae</taxon>
        <taxon>Paspalinae</taxon>
        <taxon>Paspalum</taxon>
    </lineage>
</organism>
<dbReference type="EMBL" id="CP144745">
    <property type="protein sequence ID" value="WVZ48708.1"/>
    <property type="molecule type" value="Genomic_DNA"/>
</dbReference>
<gene>
    <name evidence="2" type="ORF">U9M48_000127</name>
</gene>
<feature type="region of interest" description="Disordered" evidence="1">
    <location>
        <begin position="234"/>
        <end position="256"/>
    </location>
</feature>
<feature type="region of interest" description="Disordered" evidence="1">
    <location>
        <begin position="1"/>
        <end position="25"/>
    </location>
</feature>
<evidence type="ECO:0000313" key="3">
    <source>
        <dbReference type="Proteomes" id="UP001341281"/>
    </source>
</evidence>
<dbReference type="AlphaFoldDB" id="A0AAQ3SHV1"/>
<feature type="compositionally biased region" description="Acidic residues" evidence="1">
    <location>
        <begin position="240"/>
        <end position="256"/>
    </location>
</feature>
<name>A0AAQ3SHV1_PASNO</name>
<dbReference type="Proteomes" id="UP001341281">
    <property type="component" value="Chromosome 01"/>
</dbReference>
<evidence type="ECO:0000313" key="2">
    <source>
        <dbReference type="EMBL" id="WVZ48708.1"/>
    </source>
</evidence>
<reference evidence="2 3" key="1">
    <citation type="submission" date="2024-02" db="EMBL/GenBank/DDBJ databases">
        <title>High-quality chromosome-scale genome assembly of Pensacola bahiagrass (Paspalum notatum Flugge var. saurae).</title>
        <authorList>
            <person name="Vega J.M."/>
            <person name="Podio M."/>
            <person name="Orjuela J."/>
            <person name="Siena L.A."/>
            <person name="Pessino S.C."/>
            <person name="Combes M.C."/>
            <person name="Mariac C."/>
            <person name="Albertini E."/>
            <person name="Pupilli F."/>
            <person name="Ortiz J.P.A."/>
            <person name="Leblanc O."/>
        </authorList>
    </citation>
    <scope>NUCLEOTIDE SEQUENCE [LARGE SCALE GENOMIC DNA]</scope>
    <source>
        <strain evidence="2">R1</strain>
        <tissue evidence="2">Leaf</tissue>
    </source>
</reference>
<evidence type="ECO:0000256" key="1">
    <source>
        <dbReference type="SAM" id="MobiDB-lite"/>
    </source>
</evidence>
<feature type="region of interest" description="Disordered" evidence="1">
    <location>
        <begin position="88"/>
        <end position="116"/>
    </location>
</feature>
<keyword evidence="3" id="KW-1185">Reference proteome</keyword>